<feature type="compositionally biased region" description="Low complexity" evidence="1">
    <location>
        <begin position="35"/>
        <end position="45"/>
    </location>
</feature>
<sequence>MVILFSLRVTAAPHSTHPGSGYQYTRQQPPPPYSPSYSYHSDPPQSSSPPPSGQRAGASQYSDRSNYDTQNRGNYNHTYNNSRVHNTRKTDRRQKTNAVFRVNFYGNGSSSSTSSQSNPTEVPSTPQASQTLPSVPSRPNPTPPSKKGKEKEQPRSQRYVSLLLEAGLGYPLWEPTPRTNLDGGEYLISIGDVGILSDGLPFYTLFNITQPSDSLANRDGVPEGVDPPCVMQRRWLTGIDNFHEKGWTFVRPKEAIATQDAQGSDDWRSFNFTLTDTHGALLLLPQGSRLEYLVPKAEFTSRVQRYWRQWFAWAEDQGDLGDHQALYVVTGVEKCSSWVIAVWDSEAHGSLESSRSLSLEITEDGRCIWRSYPPARCEKRSLVESTLRECVFVRGFWINRSSGPVLGGSGPPPSHPGGSGSGESGDGDEGGNGGSRNPFRSSTNSSSRSPFPGASSFSGGGRSGPSDPHSYSLEVPSDELQDQVDMLDVSLPAASFDRTDRPCQLINQFAIELISKTHPSLLESGCVAYSHDDDWISILEESDYEAFSRGTELIRRLCRRFKFVVQEGAIYTTRMSNADAGLVQQSLATVTEDVIPVLICFQESEQEVIQDGVDYSQTVDAPDTARPNKFQQPRLVLPDALDLDVGPTTVTAPSSNANTFDFNEVLDENVLRTKSVVINRAPLLSAWATVVAQRMGFRREEALSIEMNAKSKGVAIGIYQPGEVSSASASTGQPRPYVNFMGRIVYVSLSFPPSARLCSRNNSLYPTKSPLCQVSTQEGLRWRALSYSTGTPTPAEPTSASSYISRSFRQNTPYIIGCLKLLADRFTPQELSEEAWSLYVKFRPGNNEWGSRSEVRFEDILGLRGEGRGEEEDVTVGRPWDCIKYGEISTAV</sequence>
<dbReference type="Proteomes" id="UP001465976">
    <property type="component" value="Unassembled WGS sequence"/>
</dbReference>
<feature type="compositionally biased region" description="Polar residues" evidence="1">
    <location>
        <begin position="57"/>
        <end position="84"/>
    </location>
</feature>
<accession>A0ABR3ESA0</accession>
<evidence type="ECO:0000313" key="3">
    <source>
        <dbReference type="Proteomes" id="UP001465976"/>
    </source>
</evidence>
<protein>
    <submittedName>
        <fullName evidence="2">Uncharacterized protein</fullName>
    </submittedName>
</protein>
<feature type="compositionally biased region" description="Gly residues" evidence="1">
    <location>
        <begin position="417"/>
        <end position="434"/>
    </location>
</feature>
<feature type="region of interest" description="Disordered" evidence="1">
    <location>
        <begin position="403"/>
        <end position="474"/>
    </location>
</feature>
<reference evidence="2 3" key="1">
    <citation type="submission" date="2024-02" db="EMBL/GenBank/DDBJ databases">
        <title>A draft genome for the cacao thread blight pathogen Marasmius crinis-equi.</title>
        <authorList>
            <person name="Cohen S.P."/>
            <person name="Baruah I.K."/>
            <person name="Amoako-Attah I."/>
            <person name="Bukari Y."/>
            <person name="Meinhardt L.W."/>
            <person name="Bailey B.A."/>
        </authorList>
    </citation>
    <scope>NUCLEOTIDE SEQUENCE [LARGE SCALE GENOMIC DNA]</scope>
    <source>
        <strain evidence="2 3">GH-76</strain>
    </source>
</reference>
<feature type="compositionally biased region" description="Polar residues" evidence="1">
    <location>
        <begin position="118"/>
        <end position="132"/>
    </location>
</feature>
<gene>
    <name evidence="2" type="ORF">V5O48_016229</name>
</gene>
<keyword evidence="3" id="KW-1185">Reference proteome</keyword>
<evidence type="ECO:0000256" key="1">
    <source>
        <dbReference type="SAM" id="MobiDB-lite"/>
    </source>
</evidence>
<feature type="compositionally biased region" description="Low complexity" evidence="1">
    <location>
        <begin position="435"/>
        <end position="457"/>
    </location>
</feature>
<dbReference type="EMBL" id="JBAHYK010002120">
    <property type="protein sequence ID" value="KAL0565792.1"/>
    <property type="molecule type" value="Genomic_DNA"/>
</dbReference>
<proteinExistence type="predicted"/>
<comment type="caution">
    <text evidence="2">The sequence shown here is derived from an EMBL/GenBank/DDBJ whole genome shotgun (WGS) entry which is preliminary data.</text>
</comment>
<name>A0ABR3ESA0_9AGAR</name>
<organism evidence="2 3">
    <name type="scientific">Marasmius crinis-equi</name>
    <dbReference type="NCBI Taxonomy" id="585013"/>
    <lineage>
        <taxon>Eukaryota</taxon>
        <taxon>Fungi</taxon>
        <taxon>Dikarya</taxon>
        <taxon>Basidiomycota</taxon>
        <taxon>Agaricomycotina</taxon>
        <taxon>Agaricomycetes</taxon>
        <taxon>Agaricomycetidae</taxon>
        <taxon>Agaricales</taxon>
        <taxon>Marasmiineae</taxon>
        <taxon>Marasmiaceae</taxon>
        <taxon>Marasmius</taxon>
    </lineage>
</organism>
<feature type="region of interest" description="Disordered" evidence="1">
    <location>
        <begin position="10"/>
        <end position="156"/>
    </location>
</feature>
<evidence type="ECO:0000313" key="2">
    <source>
        <dbReference type="EMBL" id="KAL0565792.1"/>
    </source>
</evidence>